<feature type="transmembrane region" description="Helical" evidence="6">
    <location>
        <begin position="6"/>
        <end position="32"/>
    </location>
</feature>
<feature type="transmembrane region" description="Helical" evidence="6">
    <location>
        <begin position="53"/>
        <end position="77"/>
    </location>
</feature>
<dbReference type="EMBL" id="FXTT01000001">
    <property type="protein sequence ID" value="SMP11352.1"/>
    <property type="molecule type" value="Genomic_DNA"/>
</dbReference>
<comment type="subcellular location">
    <subcellularLocation>
        <location evidence="1">Cell membrane</location>
        <topology evidence="1">Multi-pass membrane protein</topology>
    </subcellularLocation>
</comment>
<keyword evidence="4 6" id="KW-1133">Transmembrane helix</keyword>
<sequence>MPHPPFLILIFLGVFLLELLTVVSLTVVVAVVPGPDFAVVLRNALIGGRLAGIMTALGIALALGVHVTYALAGIGLIVSQSIFLFNTLKLIGAAYLIFLGVTMYRTASKDMPADCKVGGMAPLRALRWGFFTNVTNPKATMFALSVFLQVTSPATPLWTQIGYGVIMAGGVFLWFVLVTLFFTLPSVRLQFMRAKLWMERSFGVLLTLFGIGIAVSTNSSRP</sequence>
<protein>
    <submittedName>
        <fullName evidence="7">Threonine/homoserine/homoserine lactone efflux protein</fullName>
    </submittedName>
</protein>
<feature type="transmembrane region" description="Helical" evidence="6">
    <location>
        <begin position="125"/>
        <end position="148"/>
    </location>
</feature>
<evidence type="ECO:0000256" key="1">
    <source>
        <dbReference type="ARBA" id="ARBA00004651"/>
    </source>
</evidence>
<dbReference type="Proteomes" id="UP001157914">
    <property type="component" value="Unassembled WGS sequence"/>
</dbReference>
<dbReference type="PIRSF" id="PIRSF006324">
    <property type="entry name" value="LeuE"/>
    <property type="match status" value="1"/>
</dbReference>
<evidence type="ECO:0000256" key="3">
    <source>
        <dbReference type="ARBA" id="ARBA00022692"/>
    </source>
</evidence>
<name>A0ABY1NJQ1_9HYPH</name>
<evidence type="ECO:0000256" key="2">
    <source>
        <dbReference type="ARBA" id="ARBA00022475"/>
    </source>
</evidence>
<dbReference type="PANTHER" id="PTHR30086:SF21">
    <property type="entry name" value="TRANSPORT PROTEIN"/>
    <property type="match status" value="1"/>
</dbReference>
<keyword evidence="8" id="KW-1185">Reference proteome</keyword>
<evidence type="ECO:0000313" key="7">
    <source>
        <dbReference type="EMBL" id="SMP11352.1"/>
    </source>
</evidence>
<dbReference type="InterPro" id="IPR001123">
    <property type="entry name" value="LeuE-type"/>
</dbReference>
<evidence type="ECO:0000313" key="8">
    <source>
        <dbReference type="Proteomes" id="UP001157914"/>
    </source>
</evidence>
<gene>
    <name evidence="7" type="ORF">SAMN06265374_1315</name>
</gene>
<evidence type="ECO:0000256" key="5">
    <source>
        <dbReference type="ARBA" id="ARBA00023136"/>
    </source>
</evidence>
<feature type="transmembrane region" description="Helical" evidence="6">
    <location>
        <begin position="196"/>
        <end position="215"/>
    </location>
</feature>
<dbReference type="PANTHER" id="PTHR30086">
    <property type="entry name" value="ARGININE EXPORTER PROTEIN ARGO"/>
    <property type="match status" value="1"/>
</dbReference>
<reference evidence="7 8" key="1">
    <citation type="submission" date="2017-05" db="EMBL/GenBank/DDBJ databases">
        <authorList>
            <person name="Varghese N."/>
            <person name="Submissions S."/>
        </authorList>
    </citation>
    <scope>NUCLEOTIDE SEQUENCE [LARGE SCALE GENOMIC DNA]</scope>
    <source>
        <strain evidence="7 8">DSM 15949</strain>
    </source>
</reference>
<organism evidence="7 8">
    <name type="scientific">Roseibium denhamense</name>
    <dbReference type="NCBI Taxonomy" id="76305"/>
    <lineage>
        <taxon>Bacteria</taxon>
        <taxon>Pseudomonadati</taxon>
        <taxon>Pseudomonadota</taxon>
        <taxon>Alphaproteobacteria</taxon>
        <taxon>Hyphomicrobiales</taxon>
        <taxon>Stappiaceae</taxon>
        <taxon>Roseibium</taxon>
    </lineage>
</organism>
<comment type="caution">
    <text evidence="7">The sequence shown here is derived from an EMBL/GenBank/DDBJ whole genome shotgun (WGS) entry which is preliminary data.</text>
</comment>
<dbReference type="Pfam" id="PF01810">
    <property type="entry name" value="LysE"/>
    <property type="match status" value="1"/>
</dbReference>
<feature type="transmembrane region" description="Helical" evidence="6">
    <location>
        <begin position="160"/>
        <end position="184"/>
    </location>
</feature>
<feature type="transmembrane region" description="Helical" evidence="6">
    <location>
        <begin position="83"/>
        <end position="104"/>
    </location>
</feature>
<keyword evidence="5 6" id="KW-0472">Membrane</keyword>
<proteinExistence type="predicted"/>
<keyword evidence="3 6" id="KW-0812">Transmembrane</keyword>
<evidence type="ECO:0000256" key="4">
    <source>
        <dbReference type="ARBA" id="ARBA00022989"/>
    </source>
</evidence>
<accession>A0ABY1NJQ1</accession>
<evidence type="ECO:0000256" key="6">
    <source>
        <dbReference type="SAM" id="Phobius"/>
    </source>
</evidence>
<keyword evidence="2" id="KW-1003">Cell membrane</keyword>